<reference evidence="2 3" key="1">
    <citation type="submission" date="2019-03" db="EMBL/GenBank/DDBJ databases">
        <title>Genomic Encyclopedia of Type Strains, Phase IV (KMG-IV): sequencing the most valuable type-strain genomes for metagenomic binning, comparative biology and taxonomic classification.</title>
        <authorList>
            <person name="Goeker M."/>
        </authorList>
    </citation>
    <scope>NUCLEOTIDE SEQUENCE [LARGE SCALE GENOMIC DNA]</scope>
    <source>
        <strain evidence="2 3">DSM 100013</strain>
    </source>
</reference>
<dbReference type="EMBL" id="SLYC01000040">
    <property type="protein sequence ID" value="TCP98446.1"/>
    <property type="molecule type" value="Genomic_DNA"/>
</dbReference>
<comment type="caution">
    <text evidence="2">The sequence shown here is derived from an EMBL/GenBank/DDBJ whole genome shotgun (WGS) entry which is preliminary data.</text>
</comment>
<evidence type="ECO:0000259" key="1">
    <source>
        <dbReference type="PROSITE" id="PS51186"/>
    </source>
</evidence>
<name>A0A4R2T9R3_9FIRM</name>
<evidence type="ECO:0000313" key="3">
    <source>
        <dbReference type="Proteomes" id="UP000295504"/>
    </source>
</evidence>
<keyword evidence="2" id="KW-0808">Transferase</keyword>
<dbReference type="PROSITE" id="PS51186">
    <property type="entry name" value="GNAT"/>
    <property type="match status" value="1"/>
</dbReference>
<organism evidence="2 3">
    <name type="scientific">Serpentinicella alkaliphila</name>
    <dbReference type="NCBI Taxonomy" id="1734049"/>
    <lineage>
        <taxon>Bacteria</taxon>
        <taxon>Bacillati</taxon>
        <taxon>Bacillota</taxon>
        <taxon>Clostridia</taxon>
        <taxon>Peptostreptococcales</taxon>
        <taxon>Natronincolaceae</taxon>
        <taxon>Serpentinicella</taxon>
    </lineage>
</organism>
<dbReference type="RefSeq" id="WP_132849353.1">
    <property type="nucleotide sequence ID" value="NZ_CP058648.1"/>
</dbReference>
<protein>
    <submittedName>
        <fullName evidence="2">Acetyltransferase (GNAT) family protein</fullName>
    </submittedName>
</protein>
<dbReference type="InterPro" id="IPR016181">
    <property type="entry name" value="Acyl_CoA_acyltransferase"/>
</dbReference>
<gene>
    <name evidence="2" type="ORF">EDD79_104028</name>
</gene>
<dbReference type="AlphaFoldDB" id="A0A4R2T9R3"/>
<dbReference type="SUPFAM" id="SSF55729">
    <property type="entry name" value="Acyl-CoA N-acyltransferases (Nat)"/>
    <property type="match status" value="1"/>
</dbReference>
<dbReference type="CDD" id="cd04301">
    <property type="entry name" value="NAT_SF"/>
    <property type="match status" value="1"/>
</dbReference>
<sequence length="179" mass="21041">MSFPSSEFYINRNTYLIRELSIYDEQKIQNLCERCLDYFELVEGTHPEECEGRNILYDLPPNKSLEDKFVFGVFDNMDRLVAVADIIKDYKAISEWIIGLMLIDPRERGLGLGRKVYDMIKEWISRSGGKAIRIGVVENNINGYNFWFSLGLREIQRVEMKFKLKEHIVIIMNTNLEKC</sequence>
<dbReference type="GO" id="GO:0016747">
    <property type="term" value="F:acyltransferase activity, transferring groups other than amino-acyl groups"/>
    <property type="evidence" value="ECO:0007669"/>
    <property type="project" value="InterPro"/>
</dbReference>
<feature type="domain" description="N-acetyltransferase" evidence="1">
    <location>
        <begin position="15"/>
        <end position="177"/>
    </location>
</feature>
<accession>A0A4R2T9R3</accession>
<evidence type="ECO:0000313" key="2">
    <source>
        <dbReference type="EMBL" id="TCP98446.1"/>
    </source>
</evidence>
<dbReference type="InterPro" id="IPR000182">
    <property type="entry name" value="GNAT_dom"/>
</dbReference>
<dbReference type="Gene3D" id="3.40.630.30">
    <property type="match status" value="1"/>
</dbReference>
<dbReference type="OrthoDB" id="9782266at2"/>
<keyword evidence="3" id="KW-1185">Reference proteome</keyword>
<dbReference type="Proteomes" id="UP000295504">
    <property type="component" value="Unassembled WGS sequence"/>
</dbReference>
<proteinExistence type="predicted"/>
<dbReference type="Pfam" id="PF00583">
    <property type="entry name" value="Acetyltransf_1"/>
    <property type="match status" value="1"/>
</dbReference>